<evidence type="ECO:0000313" key="4">
    <source>
        <dbReference type="Proteomes" id="UP001597183"/>
    </source>
</evidence>
<evidence type="ECO:0000256" key="2">
    <source>
        <dbReference type="SAM" id="SignalP"/>
    </source>
</evidence>
<feature type="compositionally biased region" description="Basic and acidic residues" evidence="1">
    <location>
        <begin position="35"/>
        <end position="52"/>
    </location>
</feature>
<feature type="chain" id="PRO_5046479617" evidence="2">
    <location>
        <begin position="27"/>
        <end position="61"/>
    </location>
</feature>
<protein>
    <submittedName>
        <fullName evidence="3">Multiple cyclophane-containing RiPP AmcA</fullName>
    </submittedName>
</protein>
<feature type="region of interest" description="Disordered" evidence="1">
    <location>
        <begin position="30"/>
        <end position="61"/>
    </location>
</feature>
<name>A0ABW4A1Y5_9ACTN</name>
<reference evidence="4" key="1">
    <citation type="journal article" date="2019" name="Int. J. Syst. Evol. Microbiol.">
        <title>The Global Catalogue of Microorganisms (GCM) 10K type strain sequencing project: providing services to taxonomists for standard genome sequencing and annotation.</title>
        <authorList>
            <consortium name="The Broad Institute Genomics Platform"/>
            <consortium name="The Broad Institute Genome Sequencing Center for Infectious Disease"/>
            <person name="Wu L."/>
            <person name="Ma J."/>
        </authorList>
    </citation>
    <scope>NUCLEOTIDE SEQUENCE [LARGE SCALE GENOMIC DNA]</scope>
    <source>
        <strain evidence="4">CCM 7526</strain>
    </source>
</reference>
<dbReference type="Proteomes" id="UP001597183">
    <property type="component" value="Unassembled WGS sequence"/>
</dbReference>
<organism evidence="3 4">
    <name type="scientific">Actinoplanes sichuanensis</name>
    <dbReference type="NCBI Taxonomy" id="512349"/>
    <lineage>
        <taxon>Bacteria</taxon>
        <taxon>Bacillati</taxon>
        <taxon>Actinomycetota</taxon>
        <taxon>Actinomycetes</taxon>
        <taxon>Micromonosporales</taxon>
        <taxon>Micromonosporaceae</taxon>
        <taxon>Actinoplanes</taxon>
    </lineage>
</organism>
<keyword evidence="4" id="KW-1185">Reference proteome</keyword>
<evidence type="ECO:0000256" key="1">
    <source>
        <dbReference type="SAM" id="MobiDB-lite"/>
    </source>
</evidence>
<dbReference type="EMBL" id="JBHTMK010000005">
    <property type="protein sequence ID" value="MFD1364519.1"/>
    <property type="molecule type" value="Genomic_DNA"/>
</dbReference>
<accession>A0ABW4A1Y5</accession>
<gene>
    <name evidence="3" type="primary">amcA</name>
    <name evidence="3" type="ORF">ACFQ5G_04075</name>
</gene>
<sequence length="61" mass="6786">MTALALLTSVTAAAIAPLHLTGAVPADDLPQAAKFDNRPTWDNRVPKFDNRPTWDNWNNKR</sequence>
<comment type="caution">
    <text evidence="3">The sequence shown here is derived from an EMBL/GenBank/DDBJ whole genome shotgun (WGS) entry which is preliminary data.</text>
</comment>
<dbReference type="NCBIfam" id="NF041721">
    <property type="entry name" value="phane_AmcA_1"/>
    <property type="match status" value="1"/>
</dbReference>
<proteinExistence type="predicted"/>
<dbReference type="RefSeq" id="WP_317791640.1">
    <property type="nucleotide sequence ID" value="NZ_AP028461.1"/>
</dbReference>
<evidence type="ECO:0000313" key="3">
    <source>
        <dbReference type="EMBL" id="MFD1364519.1"/>
    </source>
</evidence>
<keyword evidence="2" id="KW-0732">Signal</keyword>
<feature type="signal peptide" evidence="2">
    <location>
        <begin position="1"/>
        <end position="26"/>
    </location>
</feature>